<dbReference type="RefSeq" id="WP_068687715.1">
    <property type="nucleotide sequence ID" value="NZ_CP063196.1"/>
</dbReference>
<dbReference type="KEGG" id="thao:NI17_000600"/>
<keyword evidence="3" id="KW-1185">Reference proteome</keyword>
<name>A0A399G2H7_9ACTN</name>
<protein>
    <submittedName>
        <fullName evidence="2">Uncharacterized protein</fullName>
    </submittedName>
</protein>
<proteinExistence type="predicted"/>
<evidence type="ECO:0000313" key="2">
    <source>
        <dbReference type="EMBL" id="UOE19803.1"/>
    </source>
</evidence>
<gene>
    <name evidence="2" type="ORF">NI17_000600</name>
</gene>
<sequence length="144" mass="16128">MLSITDEAIRYGLGQQDGPSVEYVPTNSGDSETTRTSLGTQTRLQMLDALLQDGRIKASDVPPELLAEDTEGGDRIRPLHEFSGSDGRELDRIAEDLIVEHGMAEATDDYRDEYWNGYADVRDAYRAVDLDDYEKLEQGIRLTN</sequence>
<evidence type="ECO:0000313" key="3">
    <source>
        <dbReference type="Proteomes" id="UP000265719"/>
    </source>
</evidence>
<accession>A0A399G2H7</accession>
<feature type="region of interest" description="Disordered" evidence="1">
    <location>
        <begin position="66"/>
        <end position="85"/>
    </location>
</feature>
<feature type="region of interest" description="Disordered" evidence="1">
    <location>
        <begin position="13"/>
        <end position="39"/>
    </location>
</feature>
<dbReference type="Proteomes" id="UP000265719">
    <property type="component" value="Chromosome"/>
</dbReference>
<evidence type="ECO:0000256" key="1">
    <source>
        <dbReference type="SAM" id="MobiDB-lite"/>
    </source>
</evidence>
<dbReference type="AlphaFoldDB" id="A0A399G2H7"/>
<reference evidence="2" key="1">
    <citation type="submission" date="2020-10" db="EMBL/GenBank/DDBJ databases">
        <title>De novo genome project of the cellulose decomposer Thermobifida halotolerans type strain.</title>
        <authorList>
            <person name="Nagy I."/>
            <person name="Horvath B."/>
            <person name="Kukolya J."/>
            <person name="Nagy I."/>
            <person name="Orsini M."/>
        </authorList>
    </citation>
    <scope>NUCLEOTIDE SEQUENCE</scope>
    <source>
        <strain evidence="2">DSM 44931</strain>
    </source>
</reference>
<feature type="compositionally biased region" description="Polar residues" evidence="1">
    <location>
        <begin position="25"/>
        <end position="39"/>
    </location>
</feature>
<dbReference type="EMBL" id="CP063196">
    <property type="protein sequence ID" value="UOE19803.1"/>
    <property type="molecule type" value="Genomic_DNA"/>
</dbReference>
<organism evidence="2 3">
    <name type="scientific">Thermobifida halotolerans</name>
    <dbReference type="NCBI Taxonomy" id="483545"/>
    <lineage>
        <taxon>Bacteria</taxon>
        <taxon>Bacillati</taxon>
        <taxon>Actinomycetota</taxon>
        <taxon>Actinomycetes</taxon>
        <taxon>Streptosporangiales</taxon>
        <taxon>Nocardiopsidaceae</taxon>
        <taxon>Thermobifida</taxon>
    </lineage>
</organism>